<proteinExistence type="predicted"/>
<dbReference type="PRINTS" id="PR00625">
    <property type="entry name" value="JDOMAIN"/>
</dbReference>
<dbReference type="Proteomes" id="UP001152795">
    <property type="component" value="Unassembled WGS sequence"/>
</dbReference>
<reference evidence="1" key="1">
    <citation type="submission" date="2020-04" db="EMBL/GenBank/DDBJ databases">
        <authorList>
            <person name="Alioto T."/>
            <person name="Alioto T."/>
            <person name="Gomez Garrido J."/>
        </authorList>
    </citation>
    <scope>NUCLEOTIDE SEQUENCE</scope>
    <source>
        <strain evidence="1">A484AB</strain>
    </source>
</reference>
<keyword evidence="2" id="KW-1185">Reference proteome</keyword>
<dbReference type="SUPFAM" id="SSF46565">
    <property type="entry name" value="Chaperone J-domain"/>
    <property type="match status" value="1"/>
</dbReference>
<dbReference type="SMART" id="SM00271">
    <property type="entry name" value="DnaJ"/>
    <property type="match status" value="1"/>
</dbReference>
<dbReference type="InterPro" id="IPR001623">
    <property type="entry name" value="DnaJ_domain"/>
</dbReference>
<comment type="caution">
    <text evidence="1">The sequence shown here is derived from an EMBL/GenBank/DDBJ whole genome shotgun (WGS) entry which is preliminary data.</text>
</comment>
<dbReference type="AlphaFoldDB" id="A0A7D9HJD7"/>
<dbReference type="OrthoDB" id="376357at2759"/>
<organism evidence="1 2">
    <name type="scientific">Paramuricea clavata</name>
    <name type="common">Red gorgonian</name>
    <name type="synonym">Violescent sea-whip</name>
    <dbReference type="NCBI Taxonomy" id="317549"/>
    <lineage>
        <taxon>Eukaryota</taxon>
        <taxon>Metazoa</taxon>
        <taxon>Cnidaria</taxon>
        <taxon>Anthozoa</taxon>
        <taxon>Octocorallia</taxon>
        <taxon>Malacalcyonacea</taxon>
        <taxon>Plexauridae</taxon>
        <taxon>Paramuricea</taxon>
    </lineage>
</organism>
<dbReference type="EMBL" id="CACRXK020000850">
    <property type="protein sequence ID" value="CAB3985279.1"/>
    <property type="molecule type" value="Genomic_DNA"/>
</dbReference>
<dbReference type="Pfam" id="PF00226">
    <property type="entry name" value="DnaJ"/>
    <property type="match status" value="1"/>
</dbReference>
<name>A0A7D9HJD7_PARCT</name>
<gene>
    <name evidence="1" type="ORF">PACLA_8A074561</name>
</gene>
<protein>
    <submittedName>
        <fullName evidence="1">Uncharacterized protein</fullName>
    </submittedName>
</protein>
<dbReference type="InterPro" id="IPR036869">
    <property type="entry name" value="J_dom_sf"/>
</dbReference>
<evidence type="ECO:0000313" key="2">
    <source>
        <dbReference type="Proteomes" id="UP001152795"/>
    </source>
</evidence>
<accession>A0A7D9HJD7</accession>
<evidence type="ECO:0000313" key="1">
    <source>
        <dbReference type="EMBL" id="CAB3985279.1"/>
    </source>
</evidence>
<dbReference type="Gene3D" id="1.10.287.110">
    <property type="entry name" value="DnaJ domain"/>
    <property type="match status" value="1"/>
</dbReference>
<dbReference type="CDD" id="cd06257">
    <property type="entry name" value="DnaJ"/>
    <property type="match status" value="1"/>
</dbReference>
<sequence>MDATEESWKDEVRGKLAEVFKDKGEDLCRVLFFLDEEDKAYKDYAARPYAPQWKSLKVTLENETAFLEFAKRLSNETRKAEKDQEFQKRMNIFYAETKSHSDTTTGIENDQASDPSLPLKCDSARFISVFGGLARAWSISPHESKASVLNFLRGMASEPAMVTAVDDAVNLVDKTGGTVVMVALAAVYLTYNAYDNIRRWWKGEISGKRCIKNVLDATFTIGAGMAGGAAGAAIGSVGGPVGAVVGSIVGGWVSAAGMSYLSDWMTQKLFGLPKEEALENAYRYLGVKMTASNAEVNTAFRKLCLQHHPDKGGNKEEFFKLQCNMAIIKQAREDF</sequence>
<dbReference type="PROSITE" id="PS50076">
    <property type="entry name" value="DNAJ_2"/>
    <property type="match status" value="1"/>
</dbReference>